<organism evidence="3 4">
    <name type="scientific">Gregarina niphandrodes</name>
    <name type="common">Septate eugregarine</name>
    <dbReference type="NCBI Taxonomy" id="110365"/>
    <lineage>
        <taxon>Eukaryota</taxon>
        <taxon>Sar</taxon>
        <taxon>Alveolata</taxon>
        <taxon>Apicomplexa</taxon>
        <taxon>Conoidasida</taxon>
        <taxon>Gregarinasina</taxon>
        <taxon>Eugregarinorida</taxon>
        <taxon>Gregarinidae</taxon>
        <taxon>Gregarina</taxon>
    </lineage>
</organism>
<dbReference type="GO" id="GO:0032012">
    <property type="term" value="P:regulation of ARF protein signal transduction"/>
    <property type="evidence" value="ECO:0007669"/>
    <property type="project" value="InterPro"/>
</dbReference>
<dbReference type="InterPro" id="IPR000904">
    <property type="entry name" value="Sec7_dom"/>
</dbReference>
<feature type="compositionally biased region" description="Low complexity" evidence="1">
    <location>
        <begin position="305"/>
        <end position="319"/>
    </location>
</feature>
<dbReference type="Pfam" id="PF01369">
    <property type="entry name" value="Sec7"/>
    <property type="match status" value="1"/>
</dbReference>
<dbReference type="EMBL" id="AFNH02000208">
    <property type="protein sequence ID" value="EZG79249.1"/>
    <property type="molecule type" value="Genomic_DNA"/>
</dbReference>
<dbReference type="VEuPathDB" id="CryptoDB:GNI_027910"/>
<feature type="domain" description="SEC7" evidence="2">
    <location>
        <begin position="704"/>
        <end position="908"/>
    </location>
</feature>
<dbReference type="AlphaFoldDB" id="A0A023BB56"/>
<dbReference type="eggNOG" id="KOG0929">
    <property type="taxonomic scope" value="Eukaryota"/>
</dbReference>
<feature type="region of interest" description="Disordered" evidence="1">
    <location>
        <begin position="567"/>
        <end position="589"/>
    </location>
</feature>
<dbReference type="SUPFAM" id="SSF48425">
    <property type="entry name" value="Sec7 domain"/>
    <property type="match status" value="1"/>
</dbReference>
<dbReference type="CDD" id="cd00171">
    <property type="entry name" value="Sec7"/>
    <property type="match status" value="1"/>
</dbReference>
<evidence type="ECO:0000313" key="3">
    <source>
        <dbReference type="EMBL" id="EZG79249.1"/>
    </source>
</evidence>
<feature type="compositionally biased region" description="Basic and acidic residues" evidence="1">
    <location>
        <begin position="567"/>
        <end position="577"/>
    </location>
</feature>
<dbReference type="OrthoDB" id="18431at2759"/>
<feature type="region of interest" description="Disordered" evidence="1">
    <location>
        <begin position="305"/>
        <end position="333"/>
    </location>
</feature>
<dbReference type="PANTHER" id="PTHR10663">
    <property type="entry name" value="GUANYL-NUCLEOTIDE EXCHANGE FACTOR"/>
    <property type="match status" value="1"/>
</dbReference>
<proteinExistence type="predicted"/>
<gene>
    <name evidence="3" type="ORF">GNI_027910</name>
</gene>
<sequence>MVSLTRLLRLQLHNLDSVCQLTDPRRQRFRRDILTAPGNRIVGDGGGGNAGGSLRISLLAERLGTTDPAPACVVLEAIKLLCLYVNNEEIDESIRLLCLDSLEKVLLNDIREEQLFIEIARCCMVSEVSLGVNRRKVQLIKILISNPTMSTHIPSDILWGYFKLCHYELIQSNDVEAELVIKTLYHLIFSQTLRSQTLRGSKSDDSHQDPPVAWESLRLQFVKYVIRLLNTGLKLNKQRLPSYPCRPVGELPWLQQQTAGDDLHSIDHCERSGLLEQPKANSVVEAGTTAGAGLLTDNSGLNASLSSNPSSVLSSSNWSAEPAPPTDLKAPAGRTSMTDARNAAANIGTDSRLLEGPIGKRVSDVSRGSRIDSADSKLELLQEVDERLVKGREEQLINLGYQLLYDSITVGPEHFKSDGPLKDLLNRYVIPVVWQTQNSVDVSAYVFATQLRFLIPLLTDLNNPVHYQMFINTFAVRNVLLQGLTGGDTSVGTYLNGQHPSTYLTKSVNLLERQEMVCKMILQIFGTIGPQGILSIFENFDCNFQRTPILRRIVIAAIVNAEPEFTPKEIRDPKDASASRSQADSPVIEDAQPQHYTTRVWKSLAIQQGGRGAGGRVRSSYKRVCAVQKAGFDILCKIAECVSLILSQWESERQSSATAPRENAPSPGSVQLVPLSACLSSAAKNLVERRRTEELVHAINQAGPKEISEHLIRAGKIRDEDDVTAVARFLLLTPSLNLSLIGEVLGSKGPWHQQVLDAFLRLFDFNGVSAVSALRMFLGSFKLPGEGQMIDRILDRFGKEYFLQQDIAPGQSITPPSTDPNDPVLTVEERTPRLVVNENGSGRTVFVTSDVVFLLSFAIVMLNTDLHHPDAKTKMSVDNFLANTYRIEDMTTLSALYMRSVYQTIKEDGLAINKQIEEDGLYPTEHPVIDVHTLLQQSELTHAAWEMKDEAVVLELAETLWTEGEFWNTAYIQVMSNCKDFVYFEKGLECFYHLISIWSRFGKADYILAMLADMMQFIHPVCSYK</sequence>
<dbReference type="InterPro" id="IPR035999">
    <property type="entry name" value="Sec7_dom_sf"/>
</dbReference>
<protein>
    <submittedName>
        <fullName evidence="3">Sec7 domain protein</fullName>
    </submittedName>
</protein>
<evidence type="ECO:0000259" key="2">
    <source>
        <dbReference type="PROSITE" id="PS50190"/>
    </source>
</evidence>
<dbReference type="SMART" id="SM00222">
    <property type="entry name" value="Sec7"/>
    <property type="match status" value="1"/>
</dbReference>
<comment type="caution">
    <text evidence="3">The sequence shown here is derived from an EMBL/GenBank/DDBJ whole genome shotgun (WGS) entry which is preliminary data.</text>
</comment>
<dbReference type="GO" id="GO:0005085">
    <property type="term" value="F:guanyl-nucleotide exchange factor activity"/>
    <property type="evidence" value="ECO:0007669"/>
    <property type="project" value="InterPro"/>
</dbReference>
<dbReference type="Gene3D" id="1.10.1000.11">
    <property type="entry name" value="Arf Nucleotide-binding Site Opener,domain 2"/>
    <property type="match status" value="1"/>
</dbReference>
<reference evidence="3" key="1">
    <citation type="submission" date="2013-12" db="EMBL/GenBank/DDBJ databases">
        <authorList>
            <person name="Omoto C.K."/>
            <person name="Sibley D."/>
            <person name="Venepally P."/>
            <person name="Hadjithomas M."/>
            <person name="Karamycheva S."/>
            <person name="Brunk B."/>
            <person name="Roos D."/>
            <person name="Caler E."/>
            <person name="Lorenzi H."/>
        </authorList>
    </citation>
    <scope>NUCLEOTIDE SEQUENCE</scope>
</reference>
<keyword evidence="4" id="KW-1185">Reference proteome</keyword>
<dbReference type="Gene3D" id="1.10.220.20">
    <property type="match status" value="1"/>
</dbReference>
<dbReference type="PROSITE" id="PS50190">
    <property type="entry name" value="SEC7"/>
    <property type="match status" value="1"/>
</dbReference>
<name>A0A023BB56_GRENI</name>
<evidence type="ECO:0000256" key="1">
    <source>
        <dbReference type="SAM" id="MobiDB-lite"/>
    </source>
</evidence>
<dbReference type="GeneID" id="22911216"/>
<accession>A0A023BB56</accession>
<dbReference type="RefSeq" id="XP_011129096.1">
    <property type="nucleotide sequence ID" value="XM_011130794.1"/>
</dbReference>
<dbReference type="Proteomes" id="UP000019763">
    <property type="component" value="Unassembled WGS sequence"/>
</dbReference>
<dbReference type="InterPro" id="IPR023394">
    <property type="entry name" value="Sec7_C_sf"/>
</dbReference>
<evidence type="ECO:0000313" key="4">
    <source>
        <dbReference type="Proteomes" id="UP000019763"/>
    </source>
</evidence>